<comment type="caution">
    <text evidence="1">The sequence shown here is derived from an EMBL/GenBank/DDBJ whole genome shotgun (WGS) entry which is preliminary data.</text>
</comment>
<dbReference type="Proteomes" id="UP000636709">
    <property type="component" value="Unassembled WGS sequence"/>
</dbReference>
<keyword evidence="2" id="KW-1185">Reference proteome</keyword>
<protein>
    <submittedName>
        <fullName evidence="1">Uncharacterized protein</fullName>
    </submittedName>
</protein>
<evidence type="ECO:0000313" key="1">
    <source>
        <dbReference type="EMBL" id="KAF8775026.1"/>
    </source>
</evidence>
<evidence type="ECO:0000313" key="2">
    <source>
        <dbReference type="Proteomes" id="UP000636709"/>
    </source>
</evidence>
<dbReference type="EMBL" id="JACEFO010000338">
    <property type="protein sequence ID" value="KAF8775026.1"/>
    <property type="molecule type" value="Genomic_DNA"/>
</dbReference>
<accession>A0A835KUK0</accession>
<dbReference type="PANTHER" id="PTHR38926:SF2">
    <property type="entry name" value="F-BOX_LRR-REPEAT PROTEIN 21-RELATED"/>
    <property type="match status" value="1"/>
</dbReference>
<dbReference type="Gene3D" id="3.80.10.10">
    <property type="entry name" value="Ribonuclease Inhibitor"/>
    <property type="match status" value="1"/>
</dbReference>
<dbReference type="InterPro" id="IPR032675">
    <property type="entry name" value="LRR_dom_sf"/>
</dbReference>
<reference evidence="1" key="1">
    <citation type="submission" date="2020-07" db="EMBL/GenBank/DDBJ databases">
        <title>Genome sequence and genetic diversity analysis of an under-domesticated orphan crop, white fonio (Digitaria exilis).</title>
        <authorList>
            <person name="Bennetzen J.L."/>
            <person name="Chen S."/>
            <person name="Ma X."/>
            <person name="Wang X."/>
            <person name="Yssel A.E.J."/>
            <person name="Chaluvadi S.R."/>
            <person name="Johnson M."/>
            <person name="Gangashetty P."/>
            <person name="Hamidou F."/>
            <person name="Sanogo M.D."/>
            <person name="Zwaenepoel A."/>
            <person name="Wallace J."/>
            <person name="Van De Peer Y."/>
            <person name="Van Deynze A."/>
        </authorList>
    </citation>
    <scope>NUCLEOTIDE SEQUENCE</scope>
    <source>
        <tissue evidence="1">Leaves</tissue>
    </source>
</reference>
<sequence>MMSFSTSSSEWSSIDIAVRDAVDRSAGLCEAFSGPWDEESLLYLAERSPSLKSLHISHDEYASYEVLIDIIKKLPLLEDLDISPPFCHICESEKFFDFSDVALTALLDNCPLLDSLNISGSLDITMDAQLRAKCARVENLILPYVSDEEYVEEEDEEPEEDEDG</sequence>
<proteinExistence type="predicted"/>
<dbReference type="AlphaFoldDB" id="A0A835KUK0"/>
<gene>
    <name evidence="1" type="ORF">HU200_005075</name>
</gene>
<dbReference type="OrthoDB" id="676590at2759"/>
<dbReference type="SUPFAM" id="SSF52047">
    <property type="entry name" value="RNI-like"/>
    <property type="match status" value="1"/>
</dbReference>
<dbReference type="PANTHER" id="PTHR38926">
    <property type="entry name" value="F-BOX DOMAIN CONTAINING PROTEIN, EXPRESSED"/>
    <property type="match status" value="1"/>
</dbReference>
<organism evidence="1 2">
    <name type="scientific">Digitaria exilis</name>
    <dbReference type="NCBI Taxonomy" id="1010633"/>
    <lineage>
        <taxon>Eukaryota</taxon>
        <taxon>Viridiplantae</taxon>
        <taxon>Streptophyta</taxon>
        <taxon>Embryophyta</taxon>
        <taxon>Tracheophyta</taxon>
        <taxon>Spermatophyta</taxon>
        <taxon>Magnoliopsida</taxon>
        <taxon>Liliopsida</taxon>
        <taxon>Poales</taxon>
        <taxon>Poaceae</taxon>
        <taxon>PACMAD clade</taxon>
        <taxon>Panicoideae</taxon>
        <taxon>Panicodae</taxon>
        <taxon>Paniceae</taxon>
        <taxon>Anthephorinae</taxon>
        <taxon>Digitaria</taxon>
    </lineage>
</organism>
<name>A0A835KUK0_9POAL</name>